<dbReference type="Proteomes" id="UP001560267">
    <property type="component" value="Unassembled WGS sequence"/>
</dbReference>
<dbReference type="SUPFAM" id="SSF55298">
    <property type="entry name" value="YjgF-like"/>
    <property type="match status" value="1"/>
</dbReference>
<dbReference type="PANTHER" id="PTHR43760">
    <property type="entry name" value="ENDORIBONUCLEASE-RELATED"/>
    <property type="match status" value="1"/>
</dbReference>
<name>A0ABV3Y1Q8_9ACTN</name>
<proteinExistence type="predicted"/>
<dbReference type="Gene3D" id="3.30.1330.40">
    <property type="entry name" value="RutC-like"/>
    <property type="match status" value="1"/>
</dbReference>
<dbReference type="RefSeq" id="WP_298447567.1">
    <property type="nucleotide sequence ID" value="NZ_JBFSHR010000018.1"/>
</dbReference>
<protein>
    <submittedName>
        <fullName evidence="2">RidA family protein</fullName>
    </submittedName>
</protein>
<accession>A0ABV3Y1Q8</accession>
<dbReference type="InterPro" id="IPR013813">
    <property type="entry name" value="Endoribo_LPSP/chorism_mut-like"/>
</dbReference>
<comment type="caution">
    <text evidence="2">The sequence shown here is derived from an EMBL/GenBank/DDBJ whole genome shotgun (WGS) entry which is preliminary data.</text>
</comment>
<dbReference type="InterPro" id="IPR035959">
    <property type="entry name" value="RutC-like_sf"/>
</dbReference>
<evidence type="ECO:0000259" key="1">
    <source>
        <dbReference type="Pfam" id="PF14588"/>
    </source>
</evidence>
<keyword evidence="3" id="KW-1185">Reference proteome</keyword>
<dbReference type="Pfam" id="PF14588">
    <property type="entry name" value="YjgF_endoribonc"/>
    <property type="match status" value="1"/>
</dbReference>
<feature type="domain" description="Endoribonuclease L-PSP/chorismate mutase-like" evidence="1">
    <location>
        <begin position="5"/>
        <end position="139"/>
    </location>
</feature>
<gene>
    <name evidence="2" type="ORF">AB6A68_06570</name>
</gene>
<reference evidence="2 3" key="1">
    <citation type="submission" date="2024-07" db="EMBL/GenBank/DDBJ databases">
        <title>Draft Genome Sequence of Ferrimicrobium acidiphilum Strain YE2023, Isolated from a Pulp of Bioleach Reactor.</title>
        <authorList>
            <person name="Elkina Y.A."/>
            <person name="Bulaeva A.G."/>
            <person name="Beletsky A.V."/>
            <person name="Mardanov A.V."/>
        </authorList>
    </citation>
    <scope>NUCLEOTIDE SEQUENCE [LARGE SCALE GENOMIC DNA]</scope>
    <source>
        <strain evidence="2 3">YE2023</strain>
    </source>
</reference>
<dbReference type="EMBL" id="JBFSHR010000018">
    <property type="protein sequence ID" value="MEX6429502.1"/>
    <property type="molecule type" value="Genomic_DNA"/>
</dbReference>
<evidence type="ECO:0000313" key="3">
    <source>
        <dbReference type="Proteomes" id="UP001560267"/>
    </source>
</evidence>
<sequence>MTINDRLAELGIELTTAPEAKGSYRPTLVVDSLVFVSGTLPLVDNAILTTGIVGADVSLEEAQRAARQCMINMFTRLATDLGDLDHIGQWVKLTGFVASTPDFTAQPSVMNAASDLVVEVFGDRGQHTRSAVGVSALPLGTPVEIEAILRLQS</sequence>
<dbReference type="PANTHER" id="PTHR43760:SF1">
    <property type="entry name" value="ENDORIBONUCLEASE L-PSP_CHORISMATE MUTASE-LIKE DOMAIN-CONTAINING PROTEIN"/>
    <property type="match status" value="1"/>
</dbReference>
<dbReference type="CDD" id="cd02199">
    <property type="entry name" value="YjgF_YER057c_UK114_like_1"/>
    <property type="match status" value="1"/>
</dbReference>
<evidence type="ECO:0000313" key="2">
    <source>
        <dbReference type="EMBL" id="MEX6429502.1"/>
    </source>
</evidence>
<organism evidence="2 3">
    <name type="scientific">Ferrimicrobium acidiphilum</name>
    <dbReference type="NCBI Taxonomy" id="121039"/>
    <lineage>
        <taxon>Bacteria</taxon>
        <taxon>Bacillati</taxon>
        <taxon>Actinomycetota</taxon>
        <taxon>Acidimicrobiia</taxon>
        <taxon>Acidimicrobiales</taxon>
        <taxon>Acidimicrobiaceae</taxon>
        <taxon>Ferrimicrobium</taxon>
    </lineage>
</organism>